<accession>L8N216</accession>
<dbReference type="EMBL" id="ALWB01000014">
    <property type="protein sequence ID" value="ELS34252.1"/>
    <property type="molecule type" value="Genomic_DNA"/>
</dbReference>
<dbReference type="PATRIC" id="fig|927668.3.peg.714"/>
<keyword evidence="1" id="KW-1133">Transmembrane helix</keyword>
<organism evidence="2 3">
    <name type="scientific">Pseudanabaena biceps PCC 7429</name>
    <dbReference type="NCBI Taxonomy" id="927668"/>
    <lineage>
        <taxon>Bacteria</taxon>
        <taxon>Bacillati</taxon>
        <taxon>Cyanobacteriota</taxon>
        <taxon>Cyanophyceae</taxon>
        <taxon>Pseudanabaenales</taxon>
        <taxon>Pseudanabaenaceae</taxon>
        <taxon>Pseudanabaena</taxon>
    </lineage>
</organism>
<gene>
    <name evidence="2" type="ORF">Pse7429DRAFT_0544</name>
</gene>
<dbReference type="AlphaFoldDB" id="L8N216"/>
<keyword evidence="1" id="KW-0472">Membrane</keyword>
<keyword evidence="3" id="KW-1185">Reference proteome</keyword>
<feature type="transmembrane region" description="Helical" evidence="1">
    <location>
        <begin position="68"/>
        <end position="89"/>
    </location>
</feature>
<protein>
    <submittedName>
        <fullName evidence="2">Uncharacterized protein</fullName>
    </submittedName>
</protein>
<evidence type="ECO:0000256" key="1">
    <source>
        <dbReference type="SAM" id="Phobius"/>
    </source>
</evidence>
<proteinExistence type="predicted"/>
<comment type="caution">
    <text evidence="2">The sequence shown here is derived from an EMBL/GenBank/DDBJ whole genome shotgun (WGS) entry which is preliminary data.</text>
</comment>
<name>L8N216_9CYAN</name>
<reference evidence="2 3" key="1">
    <citation type="journal article" date="2013" name="Proc. Natl. Acad. Sci. U.S.A.">
        <title>Improving the coverage of the cyanobacterial phylum using diversity-driven genome sequencing.</title>
        <authorList>
            <person name="Shih P.M."/>
            <person name="Wu D."/>
            <person name="Latifi A."/>
            <person name="Axen S.D."/>
            <person name="Fewer D.P."/>
            <person name="Talla E."/>
            <person name="Calteau A."/>
            <person name="Cai F."/>
            <person name="Tandeau de Marsac N."/>
            <person name="Rippka R."/>
            <person name="Herdman M."/>
            <person name="Sivonen K."/>
            <person name="Coursin T."/>
            <person name="Laurent T."/>
            <person name="Goodwin L."/>
            <person name="Nolan M."/>
            <person name="Davenport K.W."/>
            <person name="Han C.S."/>
            <person name="Rubin E.M."/>
            <person name="Eisen J.A."/>
            <person name="Woyke T."/>
            <person name="Gugger M."/>
            <person name="Kerfeld C.A."/>
        </authorList>
    </citation>
    <scope>NUCLEOTIDE SEQUENCE [LARGE SCALE GENOMIC DNA]</scope>
    <source>
        <strain evidence="2 3">PCC 7429</strain>
    </source>
</reference>
<keyword evidence="1" id="KW-0812">Transmembrane</keyword>
<dbReference type="Proteomes" id="UP000011201">
    <property type="component" value="Unassembled WGS sequence"/>
</dbReference>
<sequence length="213" mass="23853">MRRGASYLSFGLYNLNIAVAKCTSTLGNSYTIGVSYISIFRNQSIYDWICYISQRPTLRMRIYMSTRFSWLASSLVAASTLLASGAAFADPLLTDQDQYPRNFPATYPQVQNKVLDMTSDPNIPAPYINFKYRDQWIEQQVNAFRAINREMMDLQTVSDATIRTRDLPTSYCSSLLSEGFNACAAPEEPAPVVPVTRPEVPAAVPARPVPALW</sequence>
<evidence type="ECO:0000313" key="3">
    <source>
        <dbReference type="Proteomes" id="UP000011201"/>
    </source>
</evidence>
<evidence type="ECO:0000313" key="2">
    <source>
        <dbReference type="EMBL" id="ELS34252.1"/>
    </source>
</evidence>